<proteinExistence type="predicted"/>
<dbReference type="EMBL" id="JROU02001644">
    <property type="protein sequence ID" value="OEH75755.1"/>
    <property type="molecule type" value="Genomic_DNA"/>
</dbReference>
<name>A0A1D3CX24_9EIME</name>
<comment type="caution">
    <text evidence="1">The sequence shown here is derived from an EMBL/GenBank/DDBJ whole genome shotgun (WGS) entry which is preliminary data.</text>
</comment>
<dbReference type="AlphaFoldDB" id="A0A1D3CX24"/>
<evidence type="ECO:0000313" key="1">
    <source>
        <dbReference type="EMBL" id="OEH75755.1"/>
    </source>
</evidence>
<accession>A0A1D3CX24</accession>
<organism evidence="1 2">
    <name type="scientific">Cyclospora cayetanensis</name>
    <dbReference type="NCBI Taxonomy" id="88456"/>
    <lineage>
        <taxon>Eukaryota</taxon>
        <taxon>Sar</taxon>
        <taxon>Alveolata</taxon>
        <taxon>Apicomplexa</taxon>
        <taxon>Conoidasida</taxon>
        <taxon>Coccidia</taxon>
        <taxon>Eucoccidiorida</taxon>
        <taxon>Eimeriorina</taxon>
        <taxon>Eimeriidae</taxon>
        <taxon>Cyclospora</taxon>
    </lineage>
</organism>
<keyword evidence="2" id="KW-1185">Reference proteome</keyword>
<gene>
    <name evidence="1" type="ORF">cyc_03540</name>
</gene>
<dbReference type="Proteomes" id="UP000095192">
    <property type="component" value="Unassembled WGS sequence"/>
</dbReference>
<evidence type="ECO:0000313" key="2">
    <source>
        <dbReference type="Proteomes" id="UP000095192"/>
    </source>
</evidence>
<sequence>MANCVDEAQKVGCPSQVQFWCGRAEAFDGYLKESLYQPLNRIRSRCFASRRVADTSPIAVADAESHKGSSEWHPWPGEPKHRGIAAALSCFAVVDGTACGLMVRACLCRSALVMSRKWVVQAKTNSFRWPKLRAKIGGASGILGQESLSTIESLAGFCAFKRLRLDDAELVQHLEASGVAEAEGDKWSSGWHLCSRSLRTFEWL</sequence>
<protein>
    <submittedName>
        <fullName evidence="1">Uncharacterized protein</fullName>
    </submittedName>
</protein>
<dbReference type="VEuPathDB" id="ToxoDB:cyc_03540"/>
<reference evidence="1 2" key="1">
    <citation type="journal article" date="2016" name="BMC Genomics">
        <title>Comparative genomics reveals Cyclospora cayetanensis possesses coccidia-like metabolism and invasion components but unique surface antigens.</title>
        <authorList>
            <person name="Liu S."/>
            <person name="Wang L."/>
            <person name="Zheng H."/>
            <person name="Xu Z."/>
            <person name="Roellig D.M."/>
            <person name="Li N."/>
            <person name="Frace M.A."/>
            <person name="Tang K."/>
            <person name="Arrowood M.J."/>
            <person name="Moss D.M."/>
            <person name="Zhang L."/>
            <person name="Feng Y."/>
            <person name="Xiao L."/>
        </authorList>
    </citation>
    <scope>NUCLEOTIDE SEQUENCE [LARGE SCALE GENOMIC DNA]</scope>
    <source>
        <strain evidence="1 2">CHN_HEN01</strain>
    </source>
</reference>
<dbReference type="InParanoid" id="A0A1D3CX24"/>